<name>A0A7G9TAL0_PSEMX</name>
<dbReference type="Gene3D" id="3.40.1440.10">
    <property type="entry name" value="GIY-YIG endonuclease"/>
    <property type="match status" value="1"/>
</dbReference>
<dbReference type="PANTHER" id="PTHR34477">
    <property type="entry name" value="UPF0213 PROTEIN YHBQ"/>
    <property type="match status" value="1"/>
</dbReference>
<accession>A0A7G9TAL0</accession>
<dbReference type="Pfam" id="PF01541">
    <property type="entry name" value="GIY-YIG"/>
    <property type="match status" value="1"/>
</dbReference>
<sequence>MPEAAPWCLYLLECRNGAYYAGITNRLDARYAAHLAGTGAKYTRANPPVRVVASRAYPDRSAASRAEAQLKRLPRSKKLAFFDQASCRSDVSRDRGNQTIPGG</sequence>
<dbReference type="InterPro" id="IPR000305">
    <property type="entry name" value="GIY-YIG_endonuc"/>
</dbReference>
<dbReference type="EMBL" id="CP060731">
    <property type="protein sequence ID" value="QNN77135.1"/>
    <property type="molecule type" value="Genomic_DNA"/>
</dbReference>
<dbReference type="CDD" id="cd10456">
    <property type="entry name" value="GIY-YIG_UPF0213"/>
    <property type="match status" value="1"/>
</dbReference>
<evidence type="ECO:0000256" key="1">
    <source>
        <dbReference type="ARBA" id="ARBA00007435"/>
    </source>
</evidence>
<organism evidence="3 4">
    <name type="scientific">Pseudoxanthomonas mexicana</name>
    <dbReference type="NCBI Taxonomy" id="128785"/>
    <lineage>
        <taxon>Bacteria</taxon>
        <taxon>Pseudomonadati</taxon>
        <taxon>Pseudomonadota</taxon>
        <taxon>Gammaproteobacteria</taxon>
        <taxon>Lysobacterales</taxon>
        <taxon>Lysobacteraceae</taxon>
        <taxon>Pseudoxanthomonas</taxon>
    </lineage>
</organism>
<dbReference type="InterPro" id="IPR035901">
    <property type="entry name" value="GIY-YIG_endonuc_sf"/>
</dbReference>
<dbReference type="RefSeq" id="WP_187572798.1">
    <property type="nucleotide sequence ID" value="NZ_CP060731.1"/>
</dbReference>
<gene>
    <name evidence="3" type="ORF">IAE60_14555</name>
</gene>
<dbReference type="PANTHER" id="PTHR34477:SF1">
    <property type="entry name" value="UPF0213 PROTEIN YHBQ"/>
    <property type="match status" value="1"/>
</dbReference>
<evidence type="ECO:0000259" key="2">
    <source>
        <dbReference type="PROSITE" id="PS50164"/>
    </source>
</evidence>
<dbReference type="PROSITE" id="PS50164">
    <property type="entry name" value="GIY_YIG"/>
    <property type="match status" value="1"/>
</dbReference>
<dbReference type="Proteomes" id="UP000515838">
    <property type="component" value="Chromosome"/>
</dbReference>
<feature type="domain" description="GIY-YIG" evidence="2">
    <location>
        <begin position="5"/>
        <end position="80"/>
    </location>
</feature>
<evidence type="ECO:0000313" key="3">
    <source>
        <dbReference type="EMBL" id="QNN77135.1"/>
    </source>
</evidence>
<protein>
    <submittedName>
        <fullName evidence="3">GIY-YIG nuclease family protein</fullName>
    </submittedName>
</protein>
<dbReference type="InterPro" id="IPR050190">
    <property type="entry name" value="UPF0213_domain"/>
</dbReference>
<proteinExistence type="inferred from homology"/>
<dbReference type="SUPFAM" id="SSF82771">
    <property type="entry name" value="GIY-YIG endonuclease"/>
    <property type="match status" value="1"/>
</dbReference>
<reference evidence="3 4" key="1">
    <citation type="submission" date="2020-08" db="EMBL/GenBank/DDBJ databases">
        <title>Streptomycin Non-resistant strain, P. mexicana.</title>
        <authorList>
            <person name="Ganesh-Kumar S."/>
            <person name="Zhe T."/>
            <person name="Yu Z."/>
            <person name="Min Y."/>
        </authorList>
    </citation>
    <scope>NUCLEOTIDE SEQUENCE [LARGE SCALE GENOMIC DNA]</scope>
    <source>
        <strain evidence="3 4">GTZY2</strain>
    </source>
</reference>
<dbReference type="GeneID" id="81472204"/>
<evidence type="ECO:0000313" key="4">
    <source>
        <dbReference type="Proteomes" id="UP000515838"/>
    </source>
</evidence>
<dbReference type="AlphaFoldDB" id="A0A7G9TAL0"/>
<comment type="similarity">
    <text evidence="1">Belongs to the UPF0213 family.</text>
</comment>